<dbReference type="RefSeq" id="WP_111898157.1">
    <property type="nucleotide sequence ID" value="NZ_CP033459.1"/>
</dbReference>
<organism evidence="4 5">
    <name type="scientific">Pseudoprevotella muciniphila</name>
    <dbReference type="NCBI Taxonomy" id="2133944"/>
    <lineage>
        <taxon>Bacteria</taxon>
        <taxon>Pseudomonadati</taxon>
        <taxon>Bacteroidota</taxon>
        <taxon>Bacteroidia</taxon>
        <taxon>Bacteroidales</taxon>
        <taxon>Prevotellaceae</taxon>
        <taxon>Pseudoprevotella</taxon>
    </lineage>
</organism>
<dbReference type="Pfam" id="PF19295">
    <property type="entry name" value="SufBD_N"/>
    <property type="match status" value="1"/>
</dbReference>
<accession>A0A5P8E8G3</accession>
<dbReference type="OrthoDB" id="9768262at2"/>
<dbReference type="InterPro" id="IPR000825">
    <property type="entry name" value="SUF_FeS_clus_asmbl_SufBD_core"/>
</dbReference>
<evidence type="ECO:0000259" key="2">
    <source>
        <dbReference type="Pfam" id="PF01458"/>
    </source>
</evidence>
<dbReference type="AlphaFoldDB" id="A0A5P8E8G3"/>
<sequence>MPTPKYQFTESLKQYTDLYEAHSQLIAEHSPAFMNACRKAAFAGLCDNGLPTRKVERYKYTNVDAALAPDYGLNLHRIKADQDPYKGHLCSVPHMSTSQYYVTGDVVADPTGRASFLGDGVFVLPFARAQVEYPDLISHYYNKLAGKTYDAISALNSLFVQDGLLIYVKSGVKAECPIQIVNIPSAGADMMFNRRLLIVAEADSECSIIYCDNADSKHRYLSTQVIEVFCEKNSQVDFYGIEETRSGNTRFNNLYVEQQAGSRFSLNDMTLHNGITRNVTDISLVGEGAKTELNGAGIVDGDKRIDTNILVDHLVSNCESTMLYKNVLNEHSVGAFAGKVLVREGAVKTLSEQINANLCAGNDARAYSQPMLEIYADDVKCNHGSTVGKLDEMALFYMRQRGIEEAEARLLLQHAFLNDVIDHVRLDALRDRLSFLVDQRFRGRMAKDCHGCSLCS</sequence>
<dbReference type="Pfam" id="PF01458">
    <property type="entry name" value="SUFBD_core"/>
    <property type="match status" value="1"/>
</dbReference>
<proteinExistence type="inferred from homology"/>
<evidence type="ECO:0000259" key="3">
    <source>
        <dbReference type="Pfam" id="PF19295"/>
    </source>
</evidence>
<dbReference type="SUPFAM" id="SSF101960">
    <property type="entry name" value="Stabilizer of iron transporter SufD"/>
    <property type="match status" value="1"/>
</dbReference>
<evidence type="ECO:0000256" key="1">
    <source>
        <dbReference type="ARBA" id="ARBA00043967"/>
    </source>
</evidence>
<name>A0A5P8E8G3_9BACT</name>
<reference evidence="4 5" key="1">
    <citation type="submission" date="2018-11" db="EMBL/GenBank/DDBJ databases">
        <authorList>
            <person name="Na S.W."/>
            <person name="Baik M."/>
        </authorList>
    </citation>
    <scope>NUCLEOTIDE SEQUENCE [LARGE SCALE GENOMIC DNA]</scope>
    <source>
        <strain evidence="4 5">E39</strain>
    </source>
</reference>
<gene>
    <name evidence="4" type="primary">sufD</name>
    <name evidence="4" type="ORF">C7Y71_009170</name>
</gene>
<comment type="similarity">
    <text evidence="1">Belongs to the iron-sulfur cluster assembly SufBD family.</text>
</comment>
<feature type="domain" description="SUF system FeS cluster assembly SufBD N-terminal" evidence="3">
    <location>
        <begin position="11"/>
        <end position="180"/>
    </location>
</feature>
<evidence type="ECO:0000313" key="4">
    <source>
        <dbReference type="EMBL" id="QFQ13167.1"/>
    </source>
</evidence>
<dbReference type="Proteomes" id="UP000249375">
    <property type="component" value="Chromosome"/>
</dbReference>
<keyword evidence="5" id="KW-1185">Reference proteome</keyword>
<evidence type="ECO:0000313" key="5">
    <source>
        <dbReference type="Proteomes" id="UP000249375"/>
    </source>
</evidence>
<dbReference type="InterPro" id="IPR045595">
    <property type="entry name" value="SufBD_N"/>
</dbReference>
<dbReference type="InterPro" id="IPR055346">
    <property type="entry name" value="Fe-S_cluster_assembly_SufBD"/>
</dbReference>
<dbReference type="PANTHER" id="PTHR43575">
    <property type="entry name" value="PROTEIN ABCI7, CHLOROPLASTIC"/>
    <property type="match status" value="1"/>
</dbReference>
<dbReference type="PANTHER" id="PTHR43575:SF1">
    <property type="entry name" value="PROTEIN ABCI7, CHLOROPLASTIC"/>
    <property type="match status" value="1"/>
</dbReference>
<feature type="domain" description="SUF system FeS cluster assembly SufBD core" evidence="2">
    <location>
        <begin position="187"/>
        <end position="416"/>
    </location>
</feature>
<dbReference type="KEGG" id="alq:C7Y71_009170"/>
<dbReference type="InterPro" id="IPR037284">
    <property type="entry name" value="SUF_FeS_clus_asmbl_SufBD_sf"/>
</dbReference>
<dbReference type="GO" id="GO:0016226">
    <property type="term" value="P:iron-sulfur cluster assembly"/>
    <property type="evidence" value="ECO:0007669"/>
    <property type="project" value="InterPro"/>
</dbReference>
<dbReference type="InterPro" id="IPR011542">
    <property type="entry name" value="SUF_FeS_clus_asmbl_SufD"/>
</dbReference>
<dbReference type="NCBIfam" id="TIGR01981">
    <property type="entry name" value="sufD"/>
    <property type="match status" value="1"/>
</dbReference>
<dbReference type="EMBL" id="CP033459">
    <property type="protein sequence ID" value="QFQ13167.1"/>
    <property type="molecule type" value="Genomic_DNA"/>
</dbReference>
<protein>
    <submittedName>
        <fullName evidence="4">Fe-S cluster assembly protein SufD</fullName>
    </submittedName>
</protein>